<name>A0A0A2T9S3_9BACI</name>
<dbReference type="Pfam" id="PF05256">
    <property type="entry name" value="UPF0223"/>
    <property type="match status" value="1"/>
</dbReference>
<dbReference type="STRING" id="1385514.N782_13125"/>
<accession>A0A0A2T9S3</accession>
<dbReference type="PIRSF" id="PIRSF037260">
    <property type="entry name" value="UPF0223"/>
    <property type="match status" value="1"/>
</dbReference>
<comment type="caution">
    <text evidence="1">The sequence shown here is derived from an EMBL/GenBank/DDBJ whole genome shotgun (WGS) entry which is preliminary data.</text>
</comment>
<dbReference type="InterPro" id="IPR023324">
    <property type="entry name" value="BH2638-like_sf"/>
</dbReference>
<dbReference type="InterPro" id="IPR007920">
    <property type="entry name" value="UPF0223"/>
</dbReference>
<dbReference type="NCBIfam" id="NF003353">
    <property type="entry name" value="PRK04387.1"/>
    <property type="match status" value="1"/>
</dbReference>
<dbReference type="eggNOG" id="COG4476">
    <property type="taxonomic scope" value="Bacteria"/>
</dbReference>
<evidence type="ECO:0000313" key="2">
    <source>
        <dbReference type="Proteomes" id="UP000030147"/>
    </source>
</evidence>
<dbReference type="EMBL" id="AVBF01000033">
    <property type="protein sequence ID" value="KGP72284.1"/>
    <property type="molecule type" value="Genomic_DNA"/>
</dbReference>
<proteinExistence type="predicted"/>
<dbReference type="Gene3D" id="1.10.220.80">
    <property type="entry name" value="BH2638-like"/>
    <property type="match status" value="1"/>
</dbReference>
<dbReference type="RefSeq" id="WP_036820342.1">
    <property type="nucleotide sequence ID" value="NZ_AVBF01000033.1"/>
</dbReference>
<dbReference type="SUPFAM" id="SSF158504">
    <property type="entry name" value="BH2638-like"/>
    <property type="match status" value="1"/>
</dbReference>
<dbReference type="OrthoDB" id="1649074at2"/>
<keyword evidence="2" id="KW-1185">Reference proteome</keyword>
<reference evidence="1 2" key="1">
    <citation type="journal article" date="2015" name="Stand. Genomic Sci.">
        <title>High quality draft genome sequence of the moderately halophilic bacterium Pontibacillus yanchengensis Y32(T) and comparison among Pontibacillus genomes.</title>
        <authorList>
            <person name="Huang J."/>
            <person name="Qiao Z.X."/>
            <person name="Tang J.W."/>
            <person name="Wang G."/>
        </authorList>
    </citation>
    <scope>NUCLEOTIDE SEQUENCE [LARGE SCALE GENOMIC DNA]</scope>
    <source>
        <strain evidence="1 2">Y32</strain>
    </source>
</reference>
<evidence type="ECO:0000313" key="1">
    <source>
        <dbReference type="EMBL" id="KGP72284.1"/>
    </source>
</evidence>
<dbReference type="Proteomes" id="UP000030147">
    <property type="component" value="Unassembled WGS sequence"/>
</dbReference>
<protein>
    <submittedName>
        <fullName evidence="1">Uncharacterized protein</fullName>
    </submittedName>
</protein>
<sequence length="95" mass="11163">MSEENAYNYPLDTEHWSTDEIIDVVNFYKLVEQAYEQGVKQDELMQAYTKFKQVVPSKSEEKKIGSQFEKESGYSLYRVVKEAKNNDSKEIIKVK</sequence>
<gene>
    <name evidence="1" type="ORF">N782_13125</name>
</gene>
<dbReference type="AlphaFoldDB" id="A0A0A2T9S3"/>
<organism evidence="1 2">
    <name type="scientific">Pontibacillus yanchengensis Y32</name>
    <dbReference type="NCBI Taxonomy" id="1385514"/>
    <lineage>
        <taxon>Bacteria</taxon>
        <taxon>Bacillati</taxon>
        <taxon>Bacillota</taxon>
        <taxon>Bacilli</taxon>
        <taxon>Bacillales</taxon>
        <taxon>Bacillaceae</taxon>
        <taxon>Pontibacillus</taxon>
    </lineage>
</organism>